<evidence type="ECO:0000259" key="9">
    <source>
        <dbReference type="PROSITE" id="PS50929"/>
    </source>
</evidence>
<dbReference type="InterPro" id="IPR027417">
    <property type="entry name" value="P-loop_NTPase"/>
</dbReference>
<gene>
    <name evidence="10" type="ORF">BDD41_1430</name>
</gene>
<dbReference type="PROSITE" id="PS50929">
    <property type="entry name" value="ABC_TM1F"/>
    <property type="match status" value="1"/>
</dbReference>
<dbReference type="RefSeq" id="WP_116221150.1">
    <property type="nucleotide sequence ID" value="NZ_CP038196.1"/>
</dbReference>
<evidence type="ECO:0000256" key="4">
    <source>
        <dbReference type="ARBA" id="ARBA00022840"/>
    </source>
</evidence>
<dbReference type="Pfam" id="PF00005">
    <property type="entry name" value="ABC_tran"/>
    <property type="match status" value="1"/>
</dbReference>
<evidence type="ECO:0000256" key="6">
    <source>
        <dbReference type="ARBA" id="ARBA00023136"/>
    </source>
</evidence>
<feature type="domain" description="ABC transmembrane type-1" evidence="9">
    <location>
        <begin position="13"/>
        <end position="282"/>
    </location>
</feature>
<dbReference type="PANTHER" id="PTHR24221">
    <property type="entry name" value="ATP-BINDING CASSETTE SUB-FAMILY B"/>
    <property type="match status" value="1"/>
</dbReference>
<evidence type="ECO:0000313" key="10">
    <source>
        <dbReference type="EMBL" id="REF72933.1"/>
    </source>
</evidence>
<keyword evidence="4 10" id="KW-0067">ATP-binding</keyword>
<accession>A0A3D9XUX2</accession>
<evidence type="ECO:0000256" key="2">
    <source>
        <dbReference type="ARBA" id="ARBA00022692"/>
    </source>
</evidence>
<dbReference type="GO" id="GO:0005886">
    <property type="term" value="C:plasma membrane"/>
    <property type="evidence" value="ECO:0007669"/>
    <property type="project" value="UniProtKB-SubCell"/>
</dbReference>
<keyword evidence="2 7" id="KW-0812">Transmembrane</keyword>
<dbReference type="InterPro" id="IPR003439">
    <property type="entry name" value="ABC_transporter-like_ATP-bd"/>
</dbReference>
<evidence type="ECO:0000256" key="7">
    <source>
        <dbReference type="SAM" id="Phobius"/>
    </source>
</evidence>
<dbReference type="InterPro" id="IPR017871">
    <property type="entry name" value="ABC_transporter-like_CS"/>
</dbReference>
<dbReference type="SUPFAM" id="SSF52540">
    <property type="entry name" value="P-loop containing nucleoside triphosphate hydrolases"/>
    <property type="match status" value="1"/>
</dbReference>
<name>A0A3D9XUX2_PARVE</name>
<evidence type="ECO:0000256" key="1">
    <source>
        <dbReference type="ARBA" id="ARBA00004651"/>
    </source>
</evidence>
<dbReference type="AlphaFoldDB" id="A0A3D9XUX2"/>
<keyword evidence="3" id="KW-0547">Nucleotide-binding</keyword>
<dbReference type="Pfam" id="PF00664">
    <property type="entry name" value="ABC_membrane"/>
    <property type="match status" value="1"/>
</dbReference>
<dbReference type="Gene3D" id="3.40.50.300">
    <property type="entry name" value="P-loop containing nucleotide triphosphate hydrolases"/>
    <property type="match status" value="1"/>
</dbReference>
<reference evidence="10 11" key="1">
    <citation type="submission" date="2018-08" db="EMBL/GenBank/DDBJ databases">
        <title>Genomic Encyclopedia of Archaeal and Bacterial Type Strains, Phase II (KMG-II): from individual species to whole genera.</title>
        <authorList>
            <person name="Goeker M."/>
        </authorList>
    </citation>
    <scope>NUCLEOTIDE SEQUENCE [LARGE SCALE GENOMIC DNA]</scope>
    <source>
        <strain evidence="10 11">DSM 17099</strain>
    </source>
</reference>
<feature type="transmembrane region" description="Helical" evidence="7">
    <location>
        <begin position="49"/>
        <end position="67"/>
    </location>
</feature>
<feature type="domain" description="ABC transporter" evidence="8">
    <location>
        <begin position="326"/>
        <end position="555"/>
    </location>
</feature>
<dbReference type="InterPro" id="IPR039421">
    <property type="entry name" value="Type_1_exporter"/>
</dbReference>
<dbReference type="PROSITE" id="PS50893">
    <property type="entry name" value="ABC_TRANSPORTER_2"/>
    <property type="match status" value="1"/>
</dbReference>
<dbReference type="GO" id="GO:0016887">
    <property type="term" value="F:ATP hydrolysis activity"/>
    <property type="evidence" value="ECO:0007669"/>
    <property type="project" value="InterPro"/>
</dbReference>
<dbReference type="InterPro" id="IPR036640">
    <property type="entry name" value="ABC1_TM_sf"/>
</dbReference>
<evidence type="ECO:0000256" key="5">
    <source>
        <dbReference type="ARBA" id="ARBA00022989"/>
    </source>
</evidence>
<dbReference type="SMART" id="SM00382">
    <property type="entry name" value="AAA"/>
    <property type="match status" value="1"/>
</dbReference>
<feature type="transmembrane region" description="Helical" evidence="7">
    <location>
        <begin position="271"/>
        <end position="294"/>
    </location>
</feature>
<dbReference type="InterPro" id="IPR003593">
    <property type="entry name" value="AAA+_ATPase"/>
</dbReference>
<evidence type="ECO:0000259" key="8">
    <source>
        <dbReference type="PROSITE" id="PS50893"/>
    </source>
</evidence>
<dbReference type="SUPFAM" id="SSF90123">
    <property type="entry name" value="ABC transporter transmembrane region"/>
    <property type="match status" value="1"/>
</dbReference>
<organism evidence="10 11">
    <name type="scientific">Paracoccus versutus</name>
    <name type="common">Thiobacillus versutus</name>
    <dbReference type="NCBI Taxonomy" id="34007"/>
    <lineage>
        <taxon>Bacteria</taxon>
        <taxon>Pseudomonadati</taxon>
        <taxon>Pseudomonadota</taxon>
        <taxon>Alphaproteobacteria</taxon>
        <taxon>Rhodobacterales</taxon>
        <taxon>Paracoccaceae</taxon>
        <taxon>Paracoccus</taxon>
    </lineage>
</organism>
<keyword evidence="5 7" id="KW-1133">Transmembrane helix</keyword>
<comment type="caution">
    <text evidence="10">The sequence shown here is derived from an EMBL/GenBank/DDBJ whole genome shotgun (WGS) entry which is preliminary data.</text>
</comment>
<protein>
    <submittedName>
        <fullName evidence="10">ATP-binding cassette subfamily B protein</fullName>
    </submittedName>
</protein>
<keyword evidence="6 7" id="KW-0472">Membrane</keyword>
<dbReference type="GO" id="GO:0005524">
    <property type="term" value="F:ATP binding"/>
    <property type="evidence" value="ECO:0007669"/>
    <property type="project" value="UniProtKB-KW"/>
</dbReference>
<dbReference type="EMBL" id="QTUJ01000001">
    <property type="protein sequence ID" value="REF72933.1"/>
    <property type="molecule type" value="Genomic_DNA"/>
</dbReference>
<dbReference type="InterPro" id="IPR011527">
    <property type="entry name" value="ABC1_TM_dom"/>
</dbReference>
<sequence>MATPITGVRIRLAISATLAIIGAAAGLGPFLAIWWLAGKALAEPVTAAQVLQATLAAITALAAKSLLLSASTTISHSAAFTLLFRLRNELVDGIAVLPRAVADRRGTADLRRLVIEDIDQIEDSIAPAIPDPAQSIALPCLTFAALAPIDWRLALAAVTLFPLLLWRYPLTICAPREDYGRWYAALARLREATRHLVGGIAVIRAFVGAERGFDAHEQAVAAVRETGYRAGTASLWQMSLLHTGLRGNVLVLFPVGAAVFLGGDASAQDLVLILLLGLNASALRLIFTAGNFTWRMKAAMARMAKIRGIPLLEQLEPAGVPRGNSLALERVALSPGERVILQDISLSVPDGGMLAIVGPSGAGKTTLLRVMDPDAGRITLGGAGLRRIPGAMLPARFSAVLQRAWLTDATIRENIRAGRPSASDAEVDEAARRAQVTGFARVLPLGLDSPVGEGGRNLSGGERQRVAIARAMLRDAPALLLDEATAALDPENGAEVLAALDVLKRGRTVVVVAHRLHTIRHADRIAVIEAGRLIDSGRHEELIARCALYMRLGVSVARAIHDMSAWISAAISSARCSLGIRISLCPFTEYLKPLAVFPGEVLEAGDGL</sequence>
<comment type="subcellular location">
    <subcellularLocation>
        <location evidence="1">Cell membrane</location>
        <topology evidence="1">Multi-pass membrane protein</topology>
    </subcellularLocation>
</comment>
<proteinExistence type="predicted"/>
<dbReference type="Proteomes" id="UP000256941">
    <property type="component" value="Unassembled WGS sequence"/>
</dbReference>
<evidence type="ECO:0000313" key="11">
    <source>
        <dbReference type="Proteomes" id="UP000256941"/>
    </source>
</evidence>
<dbReference type="PROSITE" id="PS00211">
    <property type="entry name" value="ABC_TRANSPORTER_1"/>
    <property type="match status" value="1"/>
</dbReference>
<feature type="transmembrane region" description="Helical" evidence="7">
    <location>
        <begin position="247"/>
        <end position="265"/>
    </location>
</feature>
<feature type="transmembrane region" description="Helical" evidence="7">
    <location>
        <begin position="12"/>
        <end position="37"/>
    </location>
</feature>
<dbReference type="Gene3D" id="1.20.1560.10">
    <property type="entry name" value="ABC transporter type 1, transmembrane domain"/>
    <property type="match status" value="1"/>
</dbReference>
<dbReference type="PANTHER" id="PTHR24221:SF654">
    <property type="entry name" value="ATP-BINDING CASSETTE SUB-FAMILY B MEMBER 6"/>
    <property type="match status" value="1"/>
</dbReference>
<dbReference type="GO" id="GO:0140359">
    <property type="term" value="F:ABC-type transporter activity"/>
    <property type="evidence" value="ECO:0007669"/>
    <property type="project" value="InterPro"/>
</dbReference>
<evidence type="ECO:0000256" key="3">
    <source>
        <dbReference type="ARBA" id="ARBA00022741"/>
    </source>
</evidence>